<gene>
    <name evidence="1" type="ORF">ASPWEDRAFT_32658</name>
</gene>
<sequence length="271" mass="31094">MSTQEADRELKDPDRAELIAEFGRRIGLEEFNLTAWLFLWFSDITALRKRVEDAAGEGFQSISINVFGPGRKPVFDEVLKSCKLPSIPVTKKGFSARKICCYRARPARPEEREYLSRHEALRERPKAYSLDRCQCLERDKNKYVLTECSDLLEHFWTHLKLFWPAAQIEQWRELVTSDDCRTEFLGNLITFTSYVHGLWGDASIVIKPIGYRDGEGNEQFLDLEFYYIPARIPTETITVCTRPTLSSVLTEAPGGIAVADYEKRAFLASGH</sequence>
<evidence type="ECO:0000313" key="2">
    <source>
        <dbReference type="Proteomes" id="UP000184383"/>
    </source>
</evidence>
<evidence type="ECO:0008006" key="3">
    <source>
        <dbReference type="Google" id="ProtNLM"/>
    </source>
</evidence>
<protein>
    <recommendedName>
        <fullName evidence="3">HNH nuclease domain-containing protein</fullName>
    </recommendedName>
</protein>
<name>A0A1L9R6E9_ASPWE</name>
<dbReference type="GeneID" id="63749547"/>
<dbReference type="AlphaFoldDB" id="A0A1L9R6E9"/>
<proteinExistence type="predicted"/>
<organism evidence="1 2">
    <name type="scientific">Aspergillus wentii DTO 134E9</name>
    <dbReference type="NCBI Taxonomy" id="1073089"/>
    <lineage>
        <taxon>Eukaryota</taxon>
        <taxon>Fungi</taxon>
        <taxon>Dikarya</taxon>
        <taxon>Ascomycota</taxon>
        <taxon>Pezizomycotina</taxon>
        <taxon>Eurotiomycetes</taxon>
        <taxon>Eurotiomycetidae</taxon>
        <taxon>Eurotiales</taxon>
        <taxon>Aspergillaceae</taxon>
        <taxon>Aspergillus</taxon>
        <taxon>Aspergillus subgen. Cremei</taxon>
    </lineage>
</organism>
<dbReference type="OrthoDB" id="5416097at2759"/>
<dbReference type="RefSeq" id="XP_040684161.1">
    <property type="nucleotide sequence ID" value="XM_040833699.1"/>
</dbReference>
<accession>A0A1L9R6E9</accession>
<dbReference type="Proteomes" id="UP000184383">
    <property type="component" value="Unassembled WGS sequence"/>
</dbReference>
<evidence type="ECO:0000313" key="1">
    <source>
        <dbReference type="EMBL" id="OJJ30484.1"/>
    </source>
</evidence>
<keyword evidence="2" id="KW-1185">Reference proteome</keyword>
<reference evidence="2" key="1">
    <citation type="journal article" date="2017" name="Genome Biol.">
        <title>Comparative genomics reveals high biological diversity and specific adaptations in the industrially and medically important fungal genus Aspergillus.</title>
        <authorList>
            <person name="de Vries R.P."/>
            <person name="Riley R."/>
            <person name="Wiebenga A."/>
            <person name="Aguilar-Osorio G."/>
            <person name="Amillis S."/>
            <person name="Uchima C.A."/>
            <person name="Anderluh G."/>
            <person name="Asadollahi M."/>
            <person name="Askin M."/>
            <person name="Barry K."/>
            <person name="Battaglia E."/>
            <person name="Bayram O."/>
            <person name="Benocci T."/>
            <person name="Braus-Stromeyer S.A."/>
            <person name="Caldana C."/>
            <person name="Canovas D."/>
            <person name="Cerqueira G.C."/>
            <person name="Chen F."/>
            <person name="Chen W."/>
            <person name="Choi C."/>
            <person name="Clum A."/>
            <person name="Dos Santos R.A."/>
            <person name="Damasio A.R."/>
            <person name="Diallinas G."/>
            <person name="Emri T."/>
            <person name="Fekete E."/>
            <person name="Flipphi M."/>
            <person name="Freyberg S."/>
            <person name="Gallo A."/>
            <person name="Gournas C."/>
            <person name="Habgood R."/>
            <person name="Hainaut M."/>
            <person name="Harispe M.L."/>
            <person name="Henrissat B."/>
            <person name="Hilden K.S."/>
            <person name="Hope R."/>
            <person name="Hossain A."/>
            <person name="Karabika E."/>
            <person name="Karaffa L."/>
            <person name="Karanyi Z."/>
            <person name="Krasevec N."/>
            <person name="Kuo A."/>
            <person name="Kusch H."/>
            <person name="LaButti K."/>
            <person name="Lagendijk E.L."/>
            <person name="Lapidus A."/>
            <person name="Levasseur A."/>
            <person name="Lindquist E."/>
            <person name="Lipzen A."/>
            <person name="Logrieco A.F."/>
            <person name="MacCabe A."/>
            <person name="Maekelae M.R."/>
            <person name="Malavazi I."/>
            <person name="Melin P."/>
            <person name="Meyer V."/>
            <person name="Mielnichuk N."/>
            <person name="Miskei M."/>
            <person name="Molnar A.P."/>
            <person name="Mule G."/>
            <person name="Ngan C.Y."/>
            <person name="Orejas M."/>
            <person name="Orosz E."/>
            <person name="Ouedraogo J.P."/>
            <person name="Overkamp K.M."/>
            <person name="Park H.-S."/>
            <person name="Perrone G."/>
            <person name="Piumi F."/>
            <person name="Punt P.J."/>
            <person name="Ram A.F."/>
            <person name="Ramon A."/>
            <person name="Rauscher S."/>
            <person name="Record E."/>
            <person name="Riano-Pachon D.M."/>
            <person name="Robert V."/>
            <person name="Roehrig J."/>
            <person name="Ruller R."/>
            <person name="Salamov A."/>
            <person name="Salih N.S."/>
            <person name="Samson R.A."/>
            <person name="Sandor E."/>
            <person name="Sanguinetti M."/>
            <person name="Schuetze T."/>
            <person name="Sepcic K."/>
            <person name="Shelest E."/>
            <person name="Sherlock G."/>
            <person name="Sophianopoulou V."/>
            <person name="Squina F.M."/>
            <person name="Sun H."/>
            <person name="Susca A."/>
            <person name="Todd R.B."/>
            <person name="Tsang A."/>
            <person name="Unkles S.E."/>
            <person name="van de Wiele N."/>
            <person name="van Rossen-Uffink D."/>
            <person name="Oliveira J.V."/>
            <person name="Vesth T.C."/>
            <person name="Visser J."/>
            <person name="Yu J.-H."/>
            <person name="Zhou M."/>
            <person name="Andersen M.R."/>
            <person name="Archer D.B."/>
            <person name="Baker S.E."/>
            <person name="Benoit I."/>
            <person name="Brakhage A.A."/>
            <person name="Braus G.H."/>
            <person name="Fischer R."/>
            <person name="Frisvad J.C."/>
            <person name="Goldman G.H."/>
            <person name="Houbraken J."/>
            <person name="Oakley B."/>
            <person name="Pocsi I."/>
            <person name="Scazzocchio C."/>
            <person name="Seiboth B."/>
            <person name="vanKuyk P.A."/>
            <person name="Wortman J."/>
            <person name="Dyer P.S."/>
            <person name="Grigoriev I.V."/>
        </authorList>
    </citation>
    <scope>NUCLEOTIDE SEQUENCE [LARGE SCALE GENOMIC DNA]</scope>
    <source>
        <strain evidence="2">DTO 134E9</strain>
    </source>
</reference>
<dbReference type="EMBL" id="KV878217">
    <property type="protein sequence ID" value="OJJ30484.1"/>
    <property type="molecule type" value="Genomic_DNA"/>
</dbReference>
<dbReference type="VEuPathDB" id="FungiDB:ASPWEDRAFT_32658"/>